<dbReference type="InterPro" id="IPR052911">
    <property type="entry name" value="Corrinoid_activation_enz"/>
</dbReference>
<dbReference type="SUPFAM" id="SSF54292">
    <property type="entry name" value="2Fe-2S ferredoxin-like"/>
    <property type="match status" value="1"/>
</dbReference>
<protein>
    <recommendedName>
        <fullName evidence="1">2Fe-2S ferredoxin-type domain-containing protein</fullName>
    </recommendedName>
</protein>
<evidence type="ECO:0000313" key="2">
    <source>
        <dbReference type="EMBL" id="SVC44694.1"/>
    </source>
</evidence>
<dbReference type="Pfam" id="PF17651">
    <property type="entry name" value="Raco_middle"/>
    <property type="match status" value="1"/>
</dbReference>
<dbReference type="Pfam" id="PF00111">
    <property type="entry name" value="Fer2"/>
    <property type="match status" value="1"/>
</dbReference>
<dbReference type="InterPro" id="IPR041414">
    <property type="entry name" value="Raco-like_middle"/>
</dbReference>
<dbReference type="CDD" id="cd00207">
    <property type="entry name" value="fer2"/>
    <property type="match status" value="1"/>
</dbReference>
<dbReference type="Gene3D" id="3.10.20.30">
    <property type="match status" value="1"/>
</dbReference>
<dbReference type="Gene3D" id="3.30.420.480">
    <property type="entry name" value="Domain of unknown function (DUF4445)"/>
    <property type="match status" value="1"/>
</dbReference>
<dbReference type="PANTHER" id="PTHR42895">
    <property type="entry name" value="IRON-SULFUR CLUSTER-BINDING PROTEIN-RELATED"/>
    <property type="match status" value="1"/>
</dbReference>
<gene>
    <name evidence="2" type="ORF">METZ01_LOCUS297548</name>
</gene>
<dbReference type="Pfam" id="PF14574">
    <property type="entry name" value="RACo_C_ter"/>
    <property type="match status" value="1"/>
</dbReference>
<dbReference type="InterPro" id="IPR012675">
    <property type="entry name" value="Beta-grasp_dom_sf"/>
</dbReference>
<dbReference type="InterPro" id="IPR042259">
    <property type="entry name" value="Raco-like_middle_sf"/>
</dbReference>
<accession>A0A382M6M4</accession>
<dbReference type="EMBL" id="UINC01091716">
    <property type="protein sequence ID" value="SVC44694.1"/>
    <property type="molecule type" value="Genomic_DNA"/>
</dbReference>
<feature type="non-terminal residue" evidence="2">
    <location>
        <position position="353"/>
    </location>
</feature>
<sequence length="353" mass="38429">MAVIRSAGSRPRPLAAGRTLFDYADDAEIQVPTSCLRNGCCHECVVDVPTGMSCLNQRTDAEAFLRDPYRLACQARVERIDEDVDFEPLRRSPKILSEGRPRILRLDPAVTRRGDEVLIDGEVVDHFRGHVLGLAIDLGTTTVAMDLVDLESGASLSVTAFENPQRFGGSDIMNRISYDGGPHHGELQKSVVTALNRHIAELGERLGFVRQEIYEITVAGNSTMRDLLFRLDVQPIGTRPYKSTIEQAFLDGERDTTAHTDRSRRLGIRCNIHTRVYGLPLIASHVGADTAADLVACDMMSADSDDVVMLVDVGTNTEVVIAGRDRMLTASSPAGPAFEGGLVSYGMPGYDGA</sequence>
<dbReference type="InterPro" id="IPR027980">
    <property type="entry name" value="RACo_C"/>
</dbReference>
<dbReference type="AlphaFoldDB" id="A0A382M6M4"/>
<reference evidence="2" key="1">
    <citation type="submission" date="2018-05" db="EMBL/GenBank/DDBJ databases">
        <authorList>
            <person name="Lanie J.A."/>
            <person name="Ng W.-L."/>
            <person name="Kazmierczak K.M."/>
            <person name="Andrzejewski T.M."/>
            <person name="Davidsen T.M."/>
            <person name="Wayne K.J."/>
            <person name="Tettelin H."/>
            <person name="Glass J.I."/>
            <person name="Rusch D."/>
            <person name="Podicherti R."/>
            <person name="Tsui H.-C.T."/>
            <person name="Winkler M.E."/>
        </authorList>
    </citation>
    <scope>NUCLEOTIDE SEQUENCE</scope>
</reference>
<organism evidence="2">
    <name type="scientific">marine metagenome</name>
    <dbReference type="NCBI Taxonomy" id="408172"/>
    <lineage>
        <taxon>unclassified sequences</taxon>
        <taxon>metagenomes</taxon>
        <taxon>ecological metagenomes</taxon>
    </lineage>
</organism>
<dbReference type="InterPro" id="IPR001041">
    <property type="entry name" value="2Fe-2S_ferredoxin-type"/>
</dbReference>
<dbReference type="PROSITE" id="PS51085">
    <property type="entry name" value="2FE2S_FER_2"/>
    <property type="match status" value="1"/>
</dbReference>
<dbReference type="InterPro" id="IPR036010">
    <property type="entry name" value="2Fe-2S_ferredoxin-like_sf"/>
</dbReference>
<feature type="domain" description="2Fe-2S ferredoxin-type" evidence="1">
    <location>
        <begin position="1"/>
        <end position="90"/>
    </location>
</feature>
<dbReference type="PANTHER" id="PTHR42895:SF2">
    <property type="entry name" value="IRON-SULFUR CLUSTER PROTEIN"/>
    <property type="match status" value="1"/>
</dbReference>
<evidence type="ECO:0000259" key="1">
    <source>
        <dbReference type="PROSITE" id="PS51085"/>
    </source>
</evidence>
<name>A0A382M6M4_9ZZZZ</name>
<dbReference type="GO" id="GO:0051536">
    <property type="term" value="F:iron-sulfur cluster binding"/>
    <property type="evidence" value="ECO:0007669"/>
    <property type="project" value="InterPro"/>
</dbReference>
<proteinExistence type="predicted"/>